<gene>
    <name evidence="2" type="ORF">D915_003176</name>
</gene>
<sequence>METGEQDQETVDYAVDEPAKDRVRVRIRVDGLRFRTRVSRTRIWPRLVKEPLNASIIFEPTPLGFYFECVGNEEIEEQRRYVLKVNFLPGEIIPEECYYRVFDDMVELTLRKKVAELWTEELLQGLPVVN</sequence>
<protein>
    <recommendedName>
        <fullName evidence="1">CS domain-containing protein</fullName>
    </recommendedName>
</protein>
<dbReference type="SUPFAM" id="SSF49764">
    <property type="entry name" value="HSP20-like chaperones"/>
    <property type="match status" value="1"/>
</dbReference>
<evidence type="ECO:0000259" key="1">
    <source>
        <dbReference type="PROSITE" id="PS51203"/>
    </source>
</evidence>
<dbReference type="EMBL" id="JXXN02000886">
    <property type="protein sequence ID" value="THD26046.1"/>
    <property type="molecule type" value="Genomic_DNA"/>
</dbReference>
<evidence type="ECO:0000313" key="2">
    <source>
        <dbReference type="EMBL" id="THD26046.1"/>
    </source>
</evidence>
<dbReference type="CDD" id="cd06463">
    <property type="entry name" value="p23_like"/>
    <property type="match status" value="1"/>
</dbReference>
<dbReference type="Proteomes" id="UP000230066">
    <property type="component" value="Unassembled WGS sequence"/>
</dbReference>
<reference evidence="2" key="1">
    <citation type="submission" date="2019-03" db="EMBL/GenBank/DDBJ databases">
        <title>Improved annotation for the trematode Fasciola hepatica.</title>
        <authorList>
            <person name="Choi Y.-J."/>
            <person name="Martin J."/>
            <person name="Mitreva M."/>
        </authorList>
    </citation>
    <scope>NUCLEOTIDE SEQUENCE [LARGE SCALE GENOMIC DNA]</scope>
</reference>
<evidence type="ECO:0000313" key="3">
    <source>
        <dbReference type="Proteomes" id="UP000230066"/>
    </source>
</evidence>
<proteinExistence type="predicted"/>
<accession>A0A4E0REN9</accession>
<dbReference type="PROSITE" id="PS51203">
    <property type="entry name" value="CS"/>
    <property type="match status" value="1"/>
</dbReference>
<comment type="caution">
    <text evidence="2">The sequence shown here is derived from an EMBL/GenBank/DDBJ whole genome shotgun (WGS) entry which is preliminary data.</text>
</comment>
<dbReference type="InterPro" id="IPR008978">
    <property type="entry name" value="HSP20-like_chaperone"/>
</dbReference>
<dbReference type="Pfam" id="PF04969">
    <property type="entry name" value="CS"/>
    <property type="match status" value="1"/>
</dbReference>
<organism evidence="2 3">
    <name type="scientific">Fasciola hepatica</name>
    <name type="common">Liver fluke</name>
    <dbReference type="NCBI Taxonomy" id="6192"/>
    <lineage>
        <taxon>Eukaryota</taxon>
        <taxon>Metazoa</taxon>
        <taxon>Spiralia</taxon>
        <taxon>Lophotrochozoa</taxon>
        <taxon>Platyhelminthes</taxon>
        <taxon>Trematoda</taxon>
        <taxon>Digenea</taxon>
        <taxon>Plagiorchiida</taxon>
        <taxon>Echinostomata</taxon>
        <taxon>Echinostomatoidea</taxon>
        <taxon>Fasciolidae</taxon>
        <taxon>Fasciola</taxon>
    </lineage>
</organism>
<dbReference type="Gene3D" id="2.60.40.790">
    <property type="match status" value="1"/>
</dbReference>
<dbReference type="InterPro" id="IPR007052">
    <property type="entry name" value="CS_dom"/>
</dbReference>
<dbReference type="AlphaFoldDB" id="A0A4E0REN9"/>
<keyword evidence="3" id="KW-1185">Reference proteome</keyword>
<name>A0A4E0REN9_FASHE</name>
<feature type="domain" description="CS" evidence="1">
    <location>
        <begin position="8"/>
        <end position="123"/>
    </location>
</feature>